<gene>
    <name evidence="1" type="ORF">SAMN02910451_00395</name>
</gene>
<keyword evidence="2" id="KW-1185">Reference proteome</keyword>
<dbReference type="AlphaFoldDB" id="A0A1G5AW35"/>
<dbReference type="Proteomes" id="UP000183047">
    <property type="component" value="Unassembled WGS sequence"/>
</dbReference>
<evidence type="ECO:0000313" key="1">
    <source>
        <dbReference type="EMBL" id="SCX82095.1"/>
    </source>
</evidence>
<evidence type="ECO:0000313" key="2">
    <source>
        <dbReference type="Proteomes" id="UP000183047"/>
    </source>
</evidence>
<dbReference type="OrthoDB" id="2003658at2"/>
<name>A0A1G5AW35_9FIRM</name>
<accession>A0A1G5AW35</accession>
<organism evidence="1 2">
    <name type="scientific">Butyrivibrio hungatei</name>
    <dbReference type="NCBI Taxonomy" id="185008"/>
    <lineage>
        <taxon>Bacteria</taxon>
        <taxon>Bacillati</taxon>
        <taxon>Bacillota</taxon>
        <taxon>Clostridia</taxon>
        <taxon>Lachnospirales</taxon>
        <taxon>Lachnospiraceae</taxon>
        <taxon>Butyrivibrio</taxon>
    </lineage>
</organism>
<dbReference type="EMBL" id="FMUR01000004">
    <property type="protein sequence ID" value="SCX82095.1"/>
    <property type="molecule type" value="Genomic_DNA"/>
</dbReference>
<sequence length="110" mass="12407">MDFNFLASVDSITNKYLNQTAISSLSEEDKKKFGADFAEVYESMTSMKLLSANLRTSYENMHSDDLNEHASRLGYSIDNRVINMLHVQISDDMNTKVKSAMDNAAESLLQ</sequence>
<dbReference type="RefSeq" id="WP_074461202.1">
    <property type="nucleotide sequence ID" value="NZ_FMUR01000004.1"/>
</dbReference>
<reference evidence="2" key="1">
    <citation type="submission" date="2016-10" db="EMBL/GenBank/DDBJ databases">
        <authorList>
            <person name="Varghese N."/>
            <person name="Submissions S."/>
        </authorList>
    </citation>
    <scope>NUCLEOTIDE SEQUENCE [LARGE SCALE GENOMIC DNA]</scope>
    <source>
        <strain evidence="2">XBD2006</strain>
    </source>
</reference>
<protein>
    <submittedName>
        <fullName evidence="1">Uncharacterized protein</fullName>
    </submittedName>
</protein>
<proteinExistence type="predicted"/>